<dbReference type="EMBL" id="JAGGLI010000039">
    <property type="protein sequence ID" value="MBP2028752.1"/>
    <property type="molecule type" value="Genomic_DNA"/>
</dbReference>
<dbReference type="Proteomes" id="UP001314903">
    <property type="component" value="Unassembled WGS sequence"/>
</dbReference>
<evidence type="ECO:0000313" key="2">
    <source>
        <dbReference type="Proteomes" id="UP001314903"/>
    </source>
</evidence>
<evidence type="ECO:0000313" key="1">
    <source>
        <dbReference type="EMBL" id="MBP2028752.1"/>
    </source>
</evidence>
<sequence>MTSLNNPQILSPTFYLAVEEAEIDGKVILYINVPESSQVHRCKGKILDRNEDGDFDITNNTNLVSRLYMRK</sequence>
<reference evidence="1 2" key="1">
    <citation type="submission" date="2021-03" db="EMBL/GenBank/DDBJ databases">
        <title>Genomic Encyclopedia of Type Strains, Phase IV (KMG-IV): sequencing the most valuable type-strain genomes for metagenomic binning, comparative biology and taxonomic classification.</title>
        <authorList>
            <person name="Goeker M."/>
        </authorList>
    </citation>
    <scope>NUCLEOTIDE SEQUENCE [LARGE SCALE GENOMIC DNA]</scope>
    <source>
        <strain evidence="1 2">DSM 27512</strain>
    </source>
</reference>
<protein>
    <submittedName>
        <fullName evidence="1">HTH transcriptional regulator</fullName>
    </submittedName>
</protein>
<gene>
    <name evidence="1" type="ORF">J2Z35_002582</name>
</gene>
<comment type="caution">
    <text evidence="1">The sequence shown here is derived from an EMBL/GenBank/DDBJ whole genome shotgun (WGS) entry which is preliminary data.</text>
</comment>
<dbReference type="RefSeq" id="WP_209661811.1">
    <property type="nucleotide sequence ID" value="NZ_JAGGLI010000039.1"/>
</dbReference>
<dbReference type="InterPro" id="IPR038461">
    <property type="entry name" value="Schlafen_AlbA_2_dom_sf"/>
</dbReference>
<organism evidence="1 2">
    <name type="scientific">Acetoanaerobium pronyense</name>
    <dbReference type="NCBI Taxonomy" id="1482736"/>
    <lineage>
        <taxon>Bacteria</taxon>
        <taxon>Bacillati</taxon>
        <taxon>Bacillota</taxon>
        <taxon>Clostridia</taxon>
        <taxon>Peptostreptococcales</taxon>
        <taxon>Filifactoraceae</taxon>
        <taxon>Acetoanaerobium</taxon>
    </lineage>
</organism>
<proteinExistence type="predicted"/>
<dbReference type="Gene3D" id="3.30.950.30">
    <property type="entry name" value="Schlafen, AAA domain"/>
    <property type="match status" value="1"/>
</dbReference>
<name>A0ABS4KLU0_9FIRM</name>
<keyword evidence="2" id="KW-1185">Reference proteome</keyword>
<accession>A0ABS4KLU0</accession>